<dbReference type="SUPFAM" id="SSF81383">
    <property type="entry name" value="F-box domain"/>
    <property type="match status" value="1"/>
</dbReference>
<dbReference type="AlphaFoldDB" id="A0A1C7N3W2"/>
<dbReference type="EMBL" id="LUGH01000975">
    <property type="protein sequence ID" value="OBZ82014.1"/>
    <property type="molecule type" value="Genomic_DNA"/>
</dbReference>
<dbReference type="Gene3D" id="3.80.10.10">
    <property type="entry name" value="Ribonuclease Inhibitor"/>
    <property type="match status" value="2"/>
</dbReference>
<dbReference type="InterPro" id="IPR032675">
    <property type="entry name" value="LRR_dom_sf"/>
</dbReference>
<proteinExistence type="predicted"/>
<protein>
    <recommendedName>
        <fullName evidence="3">F-box domain-containing protein</fullName>
    </recommendedName>
</protein>
<evidence type="ECO:0000313" key="2">
    <source>
        <dbReference type="Proteomes" id="UP000093000"/>
    </source>
</evidence>
<comment type="caution">
    <text evidence="1">The sequence shown here is derived from an EMBL/GenBank/DDBJ whole genome shotgun (WGS) entry which is preliminary data.</text>
</comment>
<keyword evidence="2" id="KW-1185">Reference proteome</keyword>
<dbReference type="PANTHER" id="PTHR38926:SF72">
    <property type="entry name" value="IM:7136021-RELATED"/>
    <property type="match status" value="1"/>
</dbReference>
<evidence type="ECO:0008006" key="3">
    <source>
        <dbReference type="Google" id="ProtNLM"/>
    </source>
</evidence>
<dbReference type="PANTHER" id="PTHR38926">
    <property type="entry name" value="F-BOX DOMAIN CONTAINING PROTEIN, EXPRESSED"/>
    <property type="match status" value="1"/>
</dbReference>
<dbReference type="InterPro" id="IPR036047">
    <property type="entry name" value="F-box-like_dom_sf"/>
</dbReference>
<sequence>MNHLPLENCPLEIVQLIANHLTARQKGVCQTVCRFWRHLFISLQYYHVDLLGRHQFELFLQSIEQSDLIGSCVRQLYLDYTMLDYRQLATLFRYCPKLISLSYKRDITTENDAYQMIPSQQIQLRRLVEFQGLDVTHCLLYGGIASHPQITQLSLSFSGLGSKVTKEELIAQLDKMPNLLELSLDSIALTWHDLESIHACCAKLRALEFSNTTMCPEGISLKEKRALENQLVTPAKWLHSFRLRNVKDLNIHFEWMFYIASKYPYLRHIELWQSFSVSTSVEEDMHLKKIDDISDALSRIGKHCRFLKTAKFLNIHMDHRLLEAMDAVGTSLEAISLGDMSDLTLSLLSHLGHSQQNVTHLTVWGWPSLCMPGRMEELLPLLSQASHRLNHLTLSMQFAGIKNSPCSLDQLLTYCSRLSSVELNGFRVLCQPPDPDKTHPRASIPLTSLAIRNGGLTTTLLDRLDPFCPQLESILLDSCDVIGDSHTRQLTIHRPDRKLKSLQLSYLYSPVAYYHRFGSKSNAIQWYDLTMGDQEHQVFELKEYEYYQSHLSFDYEQKEDPLHRPTQCVHHGDIELEPYRPSVSIKCRSLLELRIGGFPVI</sequence>
<name>A0A1C7N3W2_9FUNG</name>
<dbReference type="SUPFAM" id="SSF52047">
    <property type="entry name" value="RNI-like"/>
    <property type="match status" value="1"/>
</dbReference>
<reference evidence="1 2" key="1">
    <citation type="submission" date="2016-03" db="EMBL/GenBank/DDBJ databases">
        <title>Choanephora cucurbitarum.</title>
        <authorList>
            <person name="Min B."/>
            <person name="Park H."/>
            <person name="Park J.-H."/>
            <person name="Shin H.-D."/>
            <person name="Choi I.-G."/>
        </authorList>
    </citation>
    <scope>NUCLEOTIDE SEQUENCE [LARGE SCALE GENOMIC DNA]</scope>
    <source>
        <strain evidence="1 2">KUS-F28377</strain>
    </source>
</reference>
<evidence type="ECO:0000313" key="1">
    <source>
        <dbReference type="EMBL" id="OBZ82014.1"/>
    </source>
</evidence>
<dbReference type="OrthoDB" id="2234898at2759"/>
<gene>
    <name evidence="1" type="ORF">A0J61_09935</name>
</gene>
<accession>A0A1C7N3W2</accession>
<dbReference type="Proteomes" id="UP000093000">
    <property type="component" value="Unassembled WGS sequence"/>
</dbReference>
<organism evidence="1 2">
    <name type="scientific">Choanephora cucurbitarum</name>
    <dbReference type="NCBI Taxonomy" id="101091"/>
    <lineage>
        <taxon>Eukaryota</taxon>
        <taxon>Fungi</taxon>
        <taxon>Fungi incertae sedis</taxon>
        <taxon>Mucoromycota</taxon>
        <taxon>Mucoromycotina</taxon>
        <taxon>Mucoromycetes</taxon>
        <taxon>Mucorales</taxon>
        <taxon>Mucorineae</taxon>
        <taxon>Choanephoraceae</taxon>
        <taxon>Choanephoroideae</taxon>
        <taxon>Choanephora</taxon>
    </lineage>
</organism>
<dbReference type="InParanoid" id="A0A1C7N3W2"/>